<sequence>MYKVQTLNNISDLGLKRLPLGQYTVDDEVAEPDAILVRSTKMHDMELSASLKAIGRAGAGVNNIPLDAMTKRGVAVFNSPGANANAVKELVLAGMLLASRNICQAWDYARNLEGDDVSIHKQVEAGKKNYVGVELPGRTLGVVGLGAIGVQVTNAALKLGMNVIGYDPSITVRSAWRLSAEATQAHSIEELLSQVDYVSFHVPLIEATTHMINAERIKLMKDGAVVLNFSRDGIVDDAAVCDAIEAGKLYSYVCDYASNTLKRHERVITLPHIGASTAEAEDNCAVMVVDQIRNYLENGNIVNSVNFPEVVMPRSGNAGDSRIAIVNSNVPNMVGQISTAMAEANLNIIDLLNKSRDNIAYTLADVEGDIPADVIEKIRAIDGVVCVRTL</sequence>
<evidence type="ECO:0000313" key="6">
    <source>
        <dbReference type="EMBL" id="VAW85427.1"/>
    </source>
</evidence>
<dbReference type="SUPFAM" id="SSF52283">
    <property type="entry name" value="Formate/glycerate dehydrogenase catalytic domain-like"/>
    <property type="match status" value="1"/>
</dbReference>
<evidence type="ECO:0000256" key="2">
    <source>
        <dbReference type="ARBA" id="ARBA00023027"/>
    </source>
</evidence>
<protein>
    <submittedName>
        <fullName evidence="6">D-3-phosphoglycerate dehydrogenase</fullName>
        <ecNumber evidence="6">1.1.1.95</ecNumber>
    </submittedName>
</protein>
<evidence type="ECO:0000259" key="5">
    <source>
        <dbReference type="Pfam" id="PF02826"/>
    </source>
</evidence>
<dbReference type="Pfam" id="PF00389">
    <property type="entry name" value="2-Hacid_dh"/>
    <property type="match status" value="1"/>
</dbReference>
<gene>
    <name evidence="6" type="ORF">MNBD_GAMMA17-1895</name>
</gene>
<dbReference type="Gene3D" id="3.30.70.260">
    <property type="match status" value="1"/>
</dbReference>
<dbReference type="SUPFAM" id="SSF55021">
    <property type="entry name" value="ACT-like"/>
    <property type="match status" value="1"/>
</dbReference>
<proteinExistence type="predicted"/>
<evidence type="ECO:0000256" key="1">
    <source>
        <dbReference type="ARBA" id="ARBA00023002"/>
    </source>
</evidence>
<evidence type="ECO:0000256" key="3">
    <source>
        <dbReference type="ARBA" id="ARBA00029440"/>
    </source>
</evidence>
<dbReference type="CDD" id="cd12174">
    <property type="entry name" value="PGDH_like_3"/>
    <property type="match status" value="1"/>
</dbReference>
<reference evidence="6" key="1">
    <citation type="submission" date="2018-06" db="EMBL/GenBank/DDBJ databases">
        <authorList>
            <person name="Zhirakovskaya E."/>
        </authorList>
    </citation>
    <scope>NUCLEOTIDE SEQUENCE</scope>
</reference>
<dbReference type="SUPFAM" id="SSF51735">
    <property type="entry name" value="NAD(P)-binding Rossmann-fold domains"/>
    <property type="match status" value="1"/>
</dbReference>
<dbReference type="CDD" id="cd04901">
    <property type="entry name" value="ACT_3PGDH"/>
    <property type="match status" value="1"/>
</dbReference>
<dbReference type="EMBL" id="UOFQ01000023">
    <property type="protein sequence ID" value="VAW85427.1"/>
    <property type="molecule type" value="Genomic_DNA"/>
</dbReference>
<feature type="domain" description="D-isomer specific 2-hydroxyacid dehydrogenase NAD-binding" evidence="5">
    <location>
        <begin position="96"/>
        <end position="274"/>
    </location>
</feature>
<dbReference type="InterPro" id="IPR036291">
    <property type="entry name" value="NAD(P)-bd_dom_sf"/>
</dbReference>
<dbReference type="PANTHER" id="PTHR42938:SF47">
    <property type="entry name" value="HYDROXYPYRUVATE REDUCTASE"/>
    <property type="match status" value="1"/>
</dbReference>
<organism evidence="6">
    <name type="scientific">hydrothermal vent metagenome</name>
    <dbReference type="NCBI Taxonomy" id="652676"/>
    <lineage>
        <taxon>unclassified sequences</taxon>
        <taxon>metagenomes</taxon>
        <taxon>ecological metagenomes</taxon>
    </lineage>
</organism>
<dbReference type="GO" id="GO:0004617">
    <property type="term" value="F:phosphoglycerate dehydrogenase activity"/>
    <property type="evidence" value="ECO:0007669"/>
    <property type="project" value="UniProtKB-EC"/>
</dbReference>
<dbReference type="InterPro" id="IPR006140">
    <property type="entry name" value="D-isomer_DH_NAD-bd"/>
</dbReference>
<dbReference type="GO" id="GO:0051287">
    <property type="term" value="F:NAD binding"/>
    <property type="evidence" value="ECO:0007669"/>
    <property type="project" value="InterPro"/>
</dbReference>
<accession>A0A3B0ZD99</accession>
<dbReference type="PROSITE" id="PS00065">
    <property type="entry name" value="D_2_HYDROXYACID_DH_1"/>
    <property type="match status" value="1"/>
</dbReference>
<keyword evidence="2" id="KW-0520">NAD</keyword>
<keyword evidence="1 6" id="KW-0560">Oxidoreductase</keyword>
<dbReference type="AlphaFoldDB" id="A0A3B0ZD99"/>
<evidence type="ECO:0000259" key="4">
    <source>
        <dbReference type="Pfam" id="PF00389"/>
    </source>
</evidence>
<name>A0A3B0ZD99_9ZZZZ</name>
<dbReference type="EC" id="1.1.1.95" evidence="6"/>
<comment type="pathway">
    <text evidence="3">Amino-acid biosynthesis.</text>
</comment>
<dbReference type="PANTHER" id="PTHR42938">
    <property type="entry name" value="FORMATE DEHYDROGENASE 1"/>
    <property type="match status" value="1"/>
</dbReference>
<dbReference type="Pfam" id="PF02826">
    <property type="entry name" value="2-Hacid_dh_C"/>
    <property type="match status" value="1"/>
</dbReference>
<dbReference type="Gene3D" id="3.40.50.720">
    <property type="entry name" value="NAD(P)-binding Rossmann-like Domain"/>
    <property type="match status" value="2"/>
</dbReference>
<dbReference type="InterPro" id="IPR029752">
    <property type="entry name" value="D-isomer_DH_CS1"/>
</dbReference>
<dbReference type="InterPro" id="IPR006139">
    <property type="entry name" value="D-isomer_2_OHA_DH_cat_dom"/>
</dbReference>
<dbReference type="InterPro" id="IPR045865">
    <property type="entry name" value="ACT-like_dom_sf"/>
</dbReference>
<feature type="domain" description="D-isomer specific 2-hydroxyacid dehydrogenase catalytic" evidence="4">
    <location>
        <begin position="25"/>
        <end position="306"/>
    </location>
</feature>